<evidence type="ECO:0000313" key="2">
    <source>
        <dbReference type="EMBL" id="GIX82222.1"/>
    </source>
</evidence>
<sequence length="86" mass="9865">MASRMSGRPESDRYRRLFGLSGQGLTSHPRGHPPWERTPTQVHSRRSNTRSAGTQRTRHEPPAPSAASRCAWPELIALWRREVVFF</sequence>
<gene>
    <name evidence="2" type="ORF">CEXT_681691</name>
</gene>
<dbReference type="EMBL" id="BPLR01020760">
    <property type="protein sequence ID" value="GIX82222.1"/>
    <property type="molecule type" value="Genomic_DNA"/>
</dbReference>
<protein>
    <submittedName>
        <fullName evidence="2">Uncharacterized protein</fullName>
    </submittedName>
</protein>
<proteinExistence type="predicted"/>
<dbReference type="AlphaFoldDB" id="A0AAV4NBN5"/>
<feature type="region of interest" description="Disordered" evidence="1">
    <location>
        <begin position="1"/>
        <end position="67"/>
    </location>
</feature>
<reference evidence="2 3" key="1">
    <citation type="submission" date="2021-06" db="EMBL/GenBank/DDBJ databases">
        <title>Caerostris extrusa draft genome.</title>
        <authorList>
            <person name="Kono N."/>
            <person name="Arakawa K."/>
        </authorList>
    </citation>
    <scope>NUCLEOTIDE SEQUENCE [LARGE SCALE GENOMIC DNA]</scope>
</reference>
<evidence type="ECO:0000256" key="1">
    <source>
        <dbReference type="SAM" id="MobiDB-lite"/>
    </source>
</evidence>
<dbReference type="Proteomes" id="UP001054945">
    <property type="component" value="Unassembled WGS sequence"/>
</dbReference>
<name>A0AAV4NBN5_CAEEX</name>
<evidence type="ECO:0000313" key="3">
    <source>
        <dbReference type="Proteomes" id="UP001054945"/>
    </source>
</evidence>
<accession>A0AAV4NBN5</accession>
<organism evidence="2 3">
    <name type="scientific">Caerostris extrusa</name>
    <name type="common">Bark spider</name>
    <name type="synonym">Caerostris bankana</name>
    <dbReference type="NCBI Taxonomy" id="172846"/>
    <lineage>
        <taxon>Eukaryota</taxon>
        <taxon>Metazoa</taxon>
        <taxon>Ecdysozoa</taxon>
        <taxon>Arthropoda</taxon>
        <taxon>Chelicerata</taxon>
        <taxon>Arachnida</taxon>
        <taxon>Araneae</taxon>
        <taxon>Araneomorphae</taxon>
        <taxon>Entelegynae</taxon>
        <taxon>Araneoidea</taxon>
        <taxon>Araneidae</taxon>
        <taxon>Caerostris</taxon>
    </lineage>
</organism>
<comment type="caution">
    <text evidence="2">The sequence shown here is derived from an EMBL/GenBank/DDBJ whole genome shotgun (WGS) entry which is preliminary data.</text>
</comment>
<keyword evidence="3" id="KW-1185">Reference proteome</keyword>